<comment type="caution">
    <text evidence="5">The sequence shown here is derived from an EMBL/GenBank/DDBJ whole genome shotgun (WGS) entry which is preliminary data.</text>
</comment>
<dbReference type="Gene3D" id="3.40.309.10">
    <property type="entry name" value="Aldehyde Dehydrogenase, Chain A, domain 2"/>
    <property type="match status" value="1"/>
</dbReference>
<dbReference type="PROSITE" id="PS00687">
    <property type="entry name" value="ALDEHYDE_DEHYDR_GLU"/>
    <property type="match status" value="1"/>
</dbReference>
<feature type="active site" evidence="2">
    <location>
        <position position="243"/>
    </location>
</feature>
<dbReference type="InterPro" id="IPR015590">
    <property type="entry name" value="Aldehyde_DH_dom"/>
</dbReference>
<name>A0ABU8TGK3_9HYPH</name>
<evidence type="ECO:0000313" key="5">
    <source>
        <dbReference type="EMBL" id="MEJ8473289.1"/>
    </source>
</evidence>
<keyword evidence="6" id="KW-1185">Reference proteome</keyword>
<dbReference type="PANTHER" id="PTHR11699">
    <property type="entry name" value="ALDEHYDE DEHYDROGENASE-RELATED"/>
    <property type="match status" value="1"/>
</dbReference>
<dbReference type="Proteomes" id="UP001385499">
    <property type="component" value="Unassembled WGS sequence"/>
</dbReference>
<dbReference type="InterPro" id="IPR029510">
    <property type="entry name" value="Ald_DH_CS_GLU"/>
</dbReference>
<dbReference type="InterPro" id="IPR016162">
    <property type="entry name" value="Ald_DH_N"/>
</dbReference>
<dbReference type="InterPro" id="IPR016160">
    <property type="entry name" value="Ald_DH_CS_CYS"/>
</dbReference>
<dbReference type="InterPro" id="IPR016161">
    <property type="entry name" value="Ald_DH/histidinol_DH"/>
</dbReference>
<dbReference type="InterPro" id="IPR016163">
    <property type="entry name" value="Ald_DH_C"/>
</dbReference>
<dbReference type="RefSeq" id="WP_340272857.1">
    <property type="nucleotide sequence ID" value="NZ_JBAKIA010000002.1"/>
</dbReference>
<proteinExistence type="inferred from homology"/>
<accession>A0ABU8TGK3</accession>
<dbReference type="Gene3D" id="3.40.605.10">
    <property type="entry name" value="Aldehyde Dehydrogenase, Chain A, domain 1"/>
    <property type="match status" value="1"/>
</dbReference>
<evidence type="ECO:0000313" key="6">
    <source>
        <dbReference type="Proteomes" id="UP001385499"/>
    </source>
</evidence>
<protein>
    <submittedName>
        <fullName evidence="5">Aldehyde dehydrogenase family protein</fullName>
    </submittedName>
</protein>
<dbReference type="CDD" id="cd07106">
    <property type="entry name" value="ALDH_AldA-AAD23400"/>
    <property type="match status" value="1"/>
</dbReference>
<evidence type="ECO:0000259" key="4">
    <source>
        <dbReference type="Pfam" id="PF00171"/>
    </source>
</evidence>
<evidence type="ECO:0000256" key="2">
    <source>
        <dbReference type="PROSITE-ProRule" id="PRU10007"/>
    </source>
</evidence>
<gene>
    <name evidence="5" type="ORF">V6575_04255</name>
</gene>
<keyword evidence="1 3" id="KW-0560">Oxidoreductase</keyword>
<dbReference type="EMBL" id="JBAKIA010000002">
    <property type="protein sequence ID" value="MEJ8473289.1"/>
    <property type="molecule type" value="Genomic_DNA"/>
</dbReference>
<reference evidence="5 6" key="1">
    <citation type="submission" date="2024-02" db="EMBL/GenBank/DDBJ databases">
        <title>Roseibium algae sp. nov., isolated from marine alga (Grateloupia sp.), showing potential in myo-inositol conversion.</title>
        <authorList>
            <person name="Wang Y."/>
        </authorList>
    </citation>
    <scope>NUCLEOTIDE SEQUENCE [LARGE SCALE GENOMIC DNA]</scope>
    <source>
        <strain evidence="5 6">H3510</strain>
    </source>
</reference>
<dbReference type="Pfam" id="PF00171">
    <property type="entry name" value="Aldedh"/>
    <property type="match status" value="1"/>
</dbReference>
<evidence type="ECO:0000256" key="1">
    <source>
        <dbReference type="ARBA" id="ARBA00023002"/>
    </source>
</evidence>
<organism evidence="5 6">
    <name type="scientific">Roseibium algae</name>
    <dbReference type="NCBI Taxonomy" id="3123038"/>
    <lineage>
        <taxon>Bacteria</taxon>
        <taxon>Pseudomonadati</taxon>
        <taxon>Pseudomonadota</taxon>
        <taxon>Alphaproteobacteria</taxon>
        <taxon>Hyphomicrobiales</taxon>
        <taxon>Stappiaceae</taxon>
        <taxon>Roseibium</taxon>
    </lineage>
</organism>
<dbReference type="InterPro" id="IPR044086">
    <property type="entry name" value="LUC3-like"/>
</dbReference>
<dbReference type="PROSITE" id="PS00070">
    <property type="entry name" value="ALDEHYDE_DEHYDR_CYS"/>
    <property type="match status" value="1"/>
</dbReference>
<feature type="domain" description="Aldehyde dehydrogenase" evidence="4">
    <location>
        <begin position="15"/>
        <end position="465"/>
    </location>
</feature>
<dbReference type="SUPFAM" id="SSF53720">
    <property type="entry name" value="ALDH-like"/>
    <property type="match status" value="1"/>
</dbReference>
<sequence>MTQFAMTIDGKVVTKTETFNVINPSTGGSAGQCPSGTVDDVNAAVAAAKTAYASWSITSDDVRKQACRDMAAVLAAHANELATLLSTEQGKPRGGLGADFELGGCQVWAGNTAELELPVEVIKDDNEGLIEVHRKPLGVVASITPWNWPLMIGIWHIAPAIRAGNTVVIKPSPYTPLSTLRMVEILNTVLPAGVLNVVTGPDDLGPVLTGHADVAKVTFTGSTETGKKVMASAAGTLKRLTLELGGNDAGILLPDVDPRQIAEGLFWSAFINSGQTCACMKRLYVHDSIYEDVCKEFAAFTANIKVGSGADTNSVLGPIQNAAQLAKVEDLISDAVDQGARIILGGKRSTEAGYIHPLTLIADAKDGMRIVDEEQFGPVLPIIRYSNVEDAIKAANASSMGLGASVWSKDIAAAKKLALRMESGSVWINGHGGLNPNAPFGGVKQSGLGTEFGTEGLKEFTSIQTLHA</sequence>
<comment type="similarity">
    <text evidence="3">Belongs to the aldehyde dehydrogenase family.</text>
</comment>
<evidence type="ECO:0000256" key="3">
    <source>
        <dbReference type="RuleBase" id="RU003345"/>
    </source>
</evidence>